<keyword evidence="2" id="KW-0175">Coiled coil</keyword>
<feature type="chain" id="PRO_5039070509" evidence="4">
    <location>
        <begin position="19"/>
        <end position="447"/>
    </location>
</feature>
<dbReference type="InterPro" id="IPR006143">
    <property type="entry name" value="RND_pump_MFP"/>
</dbReference>
<feature type="domain" description="Multidrug resistance protein MdtA-like barrel-sandwich hybrid" evidence="5">
    <location>
        <begin position="62"/>
        <end position="285"/>
    </location>
</feature>
<dbReference type="InterPro" id="IPR058637">
    <property type="entry name" value="YknX-like_C"/>
</dbReference>
<feature type="signal peptide" evidence="4">
    <location>
        <begin position="1"/>
        <end position="18"/>
    </location>
</feature>
<dbReference type="GO" id="GO:0015562">
    <property type="term" value="F:efflux transmembrane transporter activity"/>
    <property type="evidence" value="ECO:0007669"/>
    <property type="project" value="TreeGrafter"/>
</dbReference>
<dbReference type="Gene3D" id="2.40.30.170">
    <property type="match status" value="1"/>
</dbReference>
<dbReference type="Gene3D" id="2.40.420.20">
    <property type="match status" value="1"/>
</dbReference>
<keyword evidence="8" id="KW-1185">Reference proteome</keyword>
<evidence type="ECO:0000313" key="7">
    <source>
        <dbReference type="EMBL" id="SFF76748.1"/>
    </source>
</evidence>
<dbReference type="OrthoDB" id="2456449at2"/>
<evidence type="ECO:0000256" key="1">
    <source>
        <dbReference type="ARBA" id="ARBA00009477"/>
    </source>
</evidence>
<name>A0A1I2LDX0_9BACI</name>
<dbReference type="AlphaFoldDB" id="A0A1I2LDX0"/>
<dbReference type="GO" id="GO:1990281">
    <property type="term" value="C:efflux pump complex"/>
    <property type="evidence" value="ECO:0007669"/>
    <property type="project" value="TreeGrafter"/>
</dbReference>
<dbReference type="Gene3D" id="2.40.50.100">
    <property type="match status" value="1"/>
</dbReference>
<dbReference type="SUPFAM" id="SSF111369">
    <property type="entry name" value="HlyD-like secretion proteins"/>
    <property type="match status" value="2"/>
</dbReference>
<evidence type="ECO:0000259" key="5">
    <source>
        <dbReference type="Pfam" id="PF25917"/>
    </source>
</evidence>
<dbReference type="PANTHER" id="PTHR30469">
    <property type="entry name" value="MULTIDRUG RESISTANCE PROTEIN MDTA"/>
    <property type="match status" value="1"/>
</dbReference>
<dbReference type="Proteomes" id="UP000198897">
    <property type="component" value="Unassembled WGS sequence"/>
</dbReference>
<dbReference type="Gene3D" id="1.20.120.330">
    <property type="entry name" value="Nucleotidyltransferases domain 2"/>
    <property type="match status" value="1"/>
</dbReference>
<accession>A0A1I2LDX0</accession>
<comment type="similarity">
    <text evidence="1">Belongs to the membrane fusion protein (MFP) (TC 8.A.1) family.</text>
</comment>
<organism evidence="7 8">
    <name type="scientific">Halobacillus alkaliphilus</name>
    <dbReference type="NCBI Taxonomy" id="396056"/>
    <lineage>
        <taxon>Bacteria</taxon>
        <taxon>Bacillati</taxon>
        <taxon>Bacillota</taxon>
        <taxon>Bacilli</taxon>
        <taxon>Bacillales</taxon>
        <taxon>Bacillaceae</taxon>
        <taxon>Halobacillus</taxon>
    </lineage>
</organism>
<feature type="compositionally biased region" description="Polar residues" evidence="3">
    <location>
        <begin position="153"/>
        <end position="162"/>
    </location>
</feature>
<dbReference type="RefSeq" id="WP_089751339.1">
    <property type="nucleotide sequence ID" value="NZ_FOOG01000008.1"/>
</dbReference>
<feature type="region of interest" description="Disordered" evidence="3">
    <location>
        <begin position="136"/>
        <end position="162"/>
    </location>
</feature>
<reference evidence="8" key="1">
    <citation type="submission" date="2016-10" db="EMBL/GenBank/DDBJ databases">
        <authorList>
            <person name="Varghese N."/>
            <person name="Submissions S."/>
        </authorList>
    </citation>
    <scope>NUCLEOTIDE SEQUENCE [LARGE SCALE GENOMIC DNA]</scope>
    <source>
        <strain evidence="8">FP5</strain>
    </source>
</reference>
<feature type="coiled-coil region" evidence="2">
    <location>
        <begin position="182"/>
        <end position="250"/>
    </location>
</feature>
<evidence type="ECO:0000313" key="8">
    <source>
        <dbReference type="Proteomes" id="UP000198897"/>
    </source>
</evidence>
<sequence length="447" mass="48618">MKRIAVLIFLLIFLAACSNDNTEEETEERVTPVEVEQVQTEDFVINREIIGRTTTSDTTPVISETPGELVTLNVSKGDRIEEGQQIGVVDPGDGESQVELQQIAVRQAEKQLENAQISKEQAESGLENAQDQLELAEEAEDAQESQNEQSQEMAKQQYEQAQGLADQTKSLFEEGIIPEVLYQQAQSRADQAQAQLKQLQGGAQQSSGVAQAEAQVDQARQQLEQARIAVDQAELQVEQANVQLNQTQDQTSNKIIKAPATGEIASLEATEGALVTNQQPFATIVGLNPMTVTASITAEQLSLFNNGDELEVEISTLDEKVTSTVESVSSIPDDTGLYPVEAAVENGEENIKPGMMATFLLPETVVENSLVVPTDAVMEEGNQSYIYHVEDEKAVRVDVEVVEAQTERTAINAELPEDAQVITTGQLTLTDGGKVTIMEEDEQSEAS</sequence>
<evidence type="ECO:0000259" key="6">
    <source>
        <dbReference type="Pfam" id="PF25989"/>
    </source>
</evidence>
<dbReference type="EMBL" id="FOOG01000008">
    <property type="protein sequence ID" value="SFF76748.1"/>
    <property type="molecule type" value="Genomic_DNA"/>
</dbReference>
<gene>
    <name evidence="7" type="ORF">SAMN05216353_10899</name>
</gene>
<keyword evidence="4" id="KW-0732">Signal</keyword>
<protein>
    <submittedName>
        <fullName evidence="7">RND family efflux transporter, MFP subunit</fullName>
    </submittedName>
</protein>
<dbReference type="Pfam" id="PF25989">
    <property type="entry name" value="YknX_C"/>
    <property type="match status" value="1"/>
</dbReference>
<dbReference type="Pfam" id="PF25917">
    <property type="entry name" value="BSH_RND"/>
    <property type="match status" value="1"/>
</dbReference>
<evidence type="ECO:0000256" key="2">
    <source>
        <dbReference type="SAM" id="Coils"/>
    </source>
</evidence>
<dbReference type="InterPro" id="IPR058625">
    <property type="entry name" value="MdtA-like_BSH"/>
</dbReference>
<feature type="domain" description="YknX-like C-terminal permuted SH3-like" evidence="6">
    <location>
        <begin position="370"/>
        <end position="437"/>
    </location>
</feature>
<dbReference type="PROSITE" id="PS51257">
    <property type="entry name" value="PROKAR_LIPOPROTEIN"/>
    <property type="match status" value="1"/>
</dbReference>
<evidence type="ECO:0000256" key="3">
    <source>
        <dbReference type="SAM" id="MobiDB-lite"/>
    </source>
</evidence>
<dbReference type="NCBIfam" id="TIGR01730">
    <property type="entry name" value="RND_mfp"/>
    <property type="match status" value="1"/>
</dbReference>
<proteinExistence type="inferred from homology"/>
<evidence type="ECO:0000256" key="4">
    <source>
        <dbReference type="SAM" id="SignalP"/>
    </source>
</evidence>